<evidence type="ECO:0000313" key="4">
    <source>
        <dbReference type="Proteomes" id="UP000077755"/>
    </source>
</evidence>
<dbReference type="InterPro" id="IPR034577">
    <property type="entry name" value="NIMIN-2"/>
</dbReference>
<dbReference type="EMBL" id="LNRQ01000009">
    <property type="protein sequence ID" value="KZM82580.1"/>
    <property type="molecule type" value="Genomic_DNA"/>
</dbReference>
<protein>
    <submittedName>
        <fullName evidence="2">Uncharacterized protein</fullName>
    </submittedName>
</protein>
<reference evidence="2" key="1">
    <citation type="journal article" date="2016" name="Nat. Genet.">
        <title>A high-quality carrot genome assembly provides new insights into carotenoid accumulation and asterid genome evolution.</title>
        <authorList>
            <person name="Iorizzo M."/>
            <person name="Ellison S."/>
            <person name="Senalik D."/>
            <person name="Zeng P."/>
            <person name="Satapoomin P."/>
            <person name="Huang J."/>
            <person name="Bowman M."/>
            <person name="Iovene M."/>
            <person name="Sanseverino W."/>
            <person name="Cavagnaro P."/>
            <person name="Yildiz M."/>
            <person name="Macko-Podgorni A."/>
            <person name="Moranska E."/>
            <person name="Grzebelus E."/>
            <person name="Grzebelus D."/>
            <person name="Ashrafi H."/>
            <person name="Zheng Z."/>
            <person name="Cheng S."/>
            <person name="Spooner D."/>
            <person name="Van Deynze A."/>
            <person name="Simon P."/>
        </authorList>
    </citation>
    <scope>NUCLEOTIDE SEQUENCE [LARGE SCALE GENOMIC DNA]</scope>
    <source>
        <tissue evidence="2">Leaf</tissue>
    </source>
</reference>
<dbReference type="PANTHER" id="PTHR35735:SF8">
    <property type="entry name" value="PROTEIN NIM1-INTERACTING 2"/>
    <property type="match status" value="1"/>
</dbReference>
<dbReference type="EMBL" id="CP093351">
    <property type="protein sequence ID" value="WOH15484.1"/>
    <property type="molecule type" value="Genomic_DNA"/>
</dbReference>
<evidence type="ECO:0000313" key="2">
    <source>
        <dbReference type="EMBL" id="KZM82580.1"/>
    </source>
</evidence>
<dbReference type="AlphaFoldDB" id="A0A175YH55"/>
<accession>A0A175YH55</accession>
<dbReference type="GO" id="GO:0010112">
    <property type="term" value="P:regulation of systemic acquired resistance"/>
    <property type="evidence" value="ECO:0007669"/>
    <property type="project" value="InterPro"/>
</dbReference>
<sequence>MEAEKRKQGESSSKETKETTGETTVTDGEVEEFYAILRRMKVAVTYLKKDDSKGVLNNAFELEDFERVRGIEELRGGEKRMEFDLNVEPDDEAA</sequence>
<dbReference type="PANTHER" id="PTHR35735">
    <property type="entry name" value="PROTEIN NIM1-INTERACTING 2"/>
    <property type="match status" value="1"/>
</dbReference>
<dbReference type="Proteomes" id="UP000077755">
    <property type="component" value="Chromosome 9"/>
</dbReference>
<evidence type="ECO:0000256" key="1">
    <source>
        <dbReference type="SAM" id="MobiDB-lite"/>
    </source>
</evidence>
<gene>
    <name evidence="2" type="ORF">DCAR_030149</name>
    <name evidence="3" type="ORF">DCAR_0935025</name>
</gene>
<proteinExistence type="predicted"/>
<keyword evidence="4" id="KW-1185">Reference proteome</keyword>
<dbReference type="Gramene" id="KZM82580">
    <property type="protein sequence ID" value="KZM82580"/>
    <property type="gene ID" value="DCAR_030149"/>
</dbReference>
<feature type="compositionally biased region" description="Basic and acidic residues" evidence="1">
    <location>
        <begin position="1"/>
        <end position="20"/>
    </location>
</feature>
<feature type="region of interest" description="Disordered" evidence="1">
    <location>
        <begin position="1"/>
        <end position="27"/>
    </location>
</feature>
<organism evidence="2">
    <name type="scientific">Daucus carota subsp. sativus</name>
    <name type="common">Carrot</name>
    <dbReference type="NCBI Taxonomy" id="79200"/>
    <lineage>
        <taxon>Eukaryota</taxon>
        <taxon>Viridiplantae</taxon>
        <taxon>Streptophyta</taxon>
        <taxon>Embryophyta</taxon>
        <taxon>Tracheophyta</taxon>
        <taxon>Spermatophyta</taxon>
        <taxon>Magnoliopsida</taxon>
        <taxon>eudicotyledons</taxon>
        <taxon>Gunneridae</taxon>
        <taxon>Pentapetalae</taxon>
        <taxon>asterids</taxon>
        <taxon>campanulids</taxon>
        <taxon>Apiales</taxon>
        <taxon>Apiaceae</taxon>
        <taxon>Apioideae</taxon>
        <taxon>Scandiceae</taxon>
        <taxon>Daucinae</taxon>
        <taxon>Daucus</taxon>
        <taxon>Daucus sect. Daucus</taxon>
    </lineage>
</organism>
<evidence type="ECO:0000313" key="3">
    <source>
        <dbReference type="EMBL" id="WOH15484.1"/>
    </source>
</evidence>
<name>A0A175YH55_DAUCS</name>
<reference evidence="3" key="2">
    <citation type="submission" date="2022-03" db="EMBL/GenBank/DDBJ databases">
        <title>Draft title - Genomic analysis of global carrot germplasm unveils the trajectory of domestication and the origin of high carotenoid orange carrot.</title>
        <authorList>
            <person name="Iorizzo M."/>
            <person name="Ellison S."/>
            <person name="Senalik D."/>
            <person name="Macko-Podgorni A."/>
            <person name="Grzebelus D."/>
            <person name="Bostan H."/>
            <person name="Rolling W."/>
            <person name="Curaba J."/>
            <person name="Simon P."/>
        </authorList>
    </citation>
    <scope>NUCLEOTIDE SEQUENCE</scope>
    <source>
        <tissue evidence="3">Leaf</tissue>
    </source>
</reference>